<dbReference type="OrthoDB" id="3067544at2759"/>
<feature type="compositionally biased region" description="Basic and acidic residues" evidence="1">
    <location>
        <begin position="212"/>
        <end position="226"/>
    </location>
</feature>
<protein>
    <submittedName>
        <fullName evidence="2">Uncharacterized protein</fullName>
    </submittedName>
</protein>
<accession>A0A9P3PXH1</accession>
<dbReference type="Proteomes" id="UP001063166">
    <property type="component" value="Unassembled WGS sequence"/>
</dbReference>
<dbReference type="EMBL" id="BRPK01000015">
    <property type="protein sequence ID" value="GLB43820.1"/>
    <property type="molecule type" value="Genomic_DNA"/>
</dbReference>
<sequence>MQPGSDVASQIPATDPEQEAWQRLMTVEGRLEYQAAQVTQILESLSELRRFIEQHVVDSVPHDPRPTAVQPTVDAQTPAHTAPVPTQPALRSGDRLRPAPPDSFDGEREKGRTFINSCDLYMSLAPDAFPDEQTRINWALSYMKGGRAARFAARALRHPNSHGGVPRFRSYVEFRAQFIAEFCPQDEKQKAATTLREDEGDRVEHKGWRRRIGEDTRGDGGWKEGAKVQISQGGPPIHTILPSGDWRVRKRLFRRPESYPCRKRAAY</sequence>
<evidence type="ECO:0000256" key="1">
    <source>
        <dbReference type="SAM" id="MobiDB-lite"/>
    </source>
</evidence>
<organism evidence="2 3">
    <name type="scientific">Lyophyllum shimeji</name>
    <name type="common">Hon-shimeji</name>
    <name type="synonym">Tricholoma shimeji</name>
    <dbReference type="NCBI Taxonomy" id="47721"/>
    <lineage>
        <taxon>Eukaryota</taxon>
        <taxon>Fungi</taxon>
        <taxon>Dikarya</taxon>
        <taxon>Basidiomycota</taxon>
        <taxon>Agaricomycotina</taxon>
        <taxon>Agaricomycetes</taxon>
        <taxon>Agaricomycetidae</taxon>
        <taxon>Agaricales</taxon>
        <taxon>Tricholomatineae</taxon>
        <taxon>Lyophyllaceae</taxon>
        <taxon>Lyophyllum</taxon>
    </lineage>
</organism>
<comment type="caution">
    <text evidence="2">The sequence shown here is derived from an EMBL/GenBank/DDBJ whole genome shotgun (WGS) entry which is preliminary data.</text>
</comment>
<evidence type="ECO:0000313" key="3">
    <source>
        <dbReference type="Proteomes" id="UP001063166"/>
    </source>
</evidence>
<evidence type="ECO:0000313" key="2">
    <source>
        <dbReference type="EMBL" id="GLB43820.1"/>
    </source>
</evidence>
<keyword evidence="3" id="KW-1185">Reference proteome</keyword>
<proteinExistence type="predicted"/>
<feature type="region of interest" description="Disordered" evidence="1">
    <location>
        <begin position="212"/>
        <end position="236"/>
    </location>
</feature>
<feature type="compositionally biased region" description="Polar residues" evidence="1">
    <location>
        <begin position="69"/>
        <end position="79"/>
    </location>
</feature>
<gene>
    <name evidence="2" type="ORF">LshimejAT787_1500040</name>
</gene>
<reference evidence="2" key="1">
    <citation type="submission" date="2022-07" db="EMBL/GenBank/DDBJ databases">
        <title>The genome of Lyophyllum shimeji provides insight into the initial evolution of ectomycorrhizal fungal genome.</title>
        <authorList>
            <person name="Kobayashi Y."/>
            <person name="Shibata T."/>
            <person name="Hirakawa H."/>
            <person name="Shigenobu S."/>
            <person name="Nishiyama T."/>
            <person name="Yamada A."/>
            <person name="Hasebe M."/>
            <person name="Kawaguchi M."/>
        </authorList>
    </citation>
    <scope>NUCLEOTIDE SEQUENCE</scope>
    <source>
        <strain evidence="2">AT787</strain>
    </source>
</reference>
<dbReference type="AlphaFoldDB" id="A0A9P3PXH1"/>
<name>A0A9P3PXH1_LYOSH</name>
<feature type="region of interest" description="Disordered" evidence="1">
    <location>
        <begin position="60"/>
        <end position="110"/>
    </location>
</feature>